<comment type="pathway">
    <text evidence="1">Cofactor biosynthesis; adenosylcobalamin biosynthesis.</text>
</comment>
<dbReference type="SUPFAM" id="SSF53790">
    <property type="entry name" value="Tetrapyrrole methylase"/>
    <property type="match status" value="1"/>
</dbReference>
<dbReference type="CDD" id="cd11644">
    <property type="entry name" value="Precorrin-6Y-MT"/>
    <property type="match status" value="1"/>
</dbReference>
<dbReference type="Proteomes" id="UP001320603">
    <property type="component" value="Chromosome"/>
</dbReference>
<dbReference type="NCBIfam" id="TIGR02467">
    <property type="entry name" value="CbiE"/>
    <property type="match status" value="1"/>
</dbReference>
<dbReference type="RefSeq" id="WP_251968123.1">
    <property type="nucleotide sequence ID" value="NZ_CP146284.1"/>
</dbReference>
<keyword evidence="8" id="KW-1185">Reference proteome</keyword>
<dbReference type="EMBL" id="CP146284">
    <property type="protein sequence ID" value="WWV66634.1"/>
    <property type="molecule type" value="Genomic_DNA"/>
</dbReference>
<name>A0ABZ2IKS6_9BACT</name>
<dbReference type="NCBIfam" id="TIGR02469">
    <property type="entry name" value="CbiT"/>
    <property type="match status" value="1"/>
</dbReference>
<organism evidence="7 8">
    <name type="scientific">Parabacteroides absconsus</name>
    <dbReference type="NCBI Taxonomy" id="2951805"/>
    <lineage>
        <taxon>Bacteria</taxon>
        <taxon>Pseudomonadati</taxon>
        <taxon>Bacteroidota</taxon>
        <taxon>Bacteroidia</taxon>
        <taxon>Bacteroidales</taxon>
        <taxon>Tannerellaceae</taxon>
        <taxon>Parabacteroides</taxon>
    </lineage>
</organism>
<keyword evidence="3" id="KW-0489">Methyltransferase</keyword>
<evidence type="ECO:0000256" key="5">
    <source>
        <dbReference type="ARBA" id="ARBA00022691"/>
    </source>
</evidence>
<feature type="domain" description="Tetrapyrrole methylase" evidence="6">
    <location>
        <begin position="16"/>
        <end position="193"/>
    </location>
</feature>
<dbReference type="InterPro" id="IPR000878">
    <property type="entry name" value="4pyrrol_Mease"/>
</dbReference>
<dbReference type="Pfam" id="PF00590">
    <property type="entry name" value="TP_methylase"/>
    <property type="match status" value="1"/>
</dbReference>
<evidence type="ECO:0000313" key="8">
    <source>
        <dbReference type="Proteomes" id="UP001320603"/>
    </source>
</evidence>
<dbReference type="InterPro" id="IPR014777">
    <property type="entry name" value="4pyrrole_Mease_sub1"/>
</dbReference>
<keyword evidence="2" id="KW-0169">Cobalamin biosynthesis</keyword>
<evidence type="ECO:0000256" key="1">
    <source>
        <dbReference type="ARBA" id="ARBA00004953"/>
    </source>
</evidence>
<dbReference type="Gene3D" id="3.40.1010.10">
    <property type="entry name" value="Cobalt-precorrin-4 Transmethylase, Domain 1"/>
    <property type="match status" value="1"/>
</dbReference>
<keyword evidence="5" id="KW-0949">S-adenosyl-L-methionine</keyword>
<dbReference type="InterPro" id="IPR050714">
    <property type="entry name" value="Cobalamin_biosynth_MTase"/>
</dbReference>
<accession>A0ABZ2IKS6</accession>
<sequence length="399" mass="44970">MSHFYVIGMNDSPNPDFSPEILRIIQSHRVFSGGVRHHEIVRSLLPQQAIWIDIKSPIDEVFSQYEQVKESIVVFASGDPLFFGFANTIKRKLPHAGIFLYPAFNSLQMLAHALLIPYHDLRIVSLTGRPWHEFDHALIERSTKIGILTDHVHTPAQIARRMLEYGYSMYVMYVGINLGNPEKQSIRKFSLQQAAAESFQTPNCVILEQNGKNMYRPFGIPDTCFEYLNGRSRMITKMPVRLLSLSLLDLHEKKNFWDIGFCTGSVSIEAKLQFPHLHITAFEVRQEGRELMEINSHRMGIPGIEAIIADFMTYDVSDLASPDAVFIGGHGGKLPEMLQKISSCLAETGTVVFNSVSEDSLSLFKASLPAAGLVCKEEIRIAVDEFNPITICKAERSKN</sequence>
<proteinExistence type="predicted"/>
<evidence type="ECO:0000259" key="6">
    <source>
        <dbReference type="Pfam" id="PF00590"/>
    </source>
</evidence>
<dbReference type="InterPro" id="IPR006365">
    <property type="entry name" value="Cbl_synth_CobL"/>
</dbReference>
<evidence type="ECO:0000313" key="7">
    <source>
        <dbReference type="EMBL" id="WWV66634.1"/>
    </source>
</evidence>
<dbReference type="InterPro" id="IPR012818">
    <property type="entry name" value="CbiE"/>
</dbReference>
<dbReference type="InterPro" id="IPR035996">
    <property type="entry name" value="4pyrrol_Methylase_sf"/>
</dbReference>
<dbReference type="PIRSF" id="PIRSF036428">
    <property type="entry name" value="CobL"/>
    <property type="match status" value="1"/>
</dbReference>
<evidence type="ECO:0000256" key="3">
    <source>
        <dbReference type="ARBA" id="ARBA00022603"/>
    </source>
</evidence>
<gene>
    <name evidence="7" type="primary">cbiE</name>
    <name evidence="7" type="ORF">NEE14_001165</name>
</gene>
<reference evidence="7 8" key="1">
    <citation type="submission" date="2024-02" db="EMBL/GenBank/DDBJ databases">
        <title>Whole genome sequencing of Parabacteroides sp. AD58.</title>
        <authorList>
            <person name="Chaplin A.V."/>
            <person name="Pikina A.P."/>
            <person name="Sokolova S.R."/>
            <person name="Korostin D.O."/>
            <person name="Efimov B.A."/>
        </authorList>
    </citation>
    <scope>NUCLEOTIDE SEQUENCE [LARGE SCALE GENOMIC DNA]</scope>
    <source>
        <strain evidence="7 8">AD58</strain>
    </source>
</reference>
<evidence type="ECO:0000256" key="2">
    <source>
        <dbReference type="ARBA" id="ARBA00022573"/>
    </source>
</evidence>
<keyword evidence="4" id="KW-0808">Transferase</keyword>
<dbReference type="PANTHER" id="PTHR43182">
    <property type="entry name" value="COBALT-PRECORRIN-6B C(15)-METHYLTRANSFERASE (DECARBOXYLATING)"/>
    <property type="match status" value="1"/>
</dbReference>
<dbReference type="InterPro" id="IPR029063">
    <property type="entry name" value="SAM-dependent_MTases_sf"/>
</dbReference>
<dbReference type="InterPro" id="IPR014008">
    <property type="entry name" value="Cbl_synth_MTase_CbiT"/>
</dbReference>
<dbReference type="PANTHER" id="PTHR43182:SF1">
    <property type="entry name" value="COBALT-PRECORRIN-7 C(5)-METHYLTRANSFERASE"/>
    <property type="match status" value="1"/>
</dbReference>
<evidence type="ECO:0000256" key="4">
    <source>
        <dbReference type="ARBA" id="ARBA00022679"/>
    </source>
</evidence>
<dbReference type="SUPFAM" id="SSF53335">
    <property type="entry name" value="S-adenosyl-L-methionine-dependent methyltransferases"/>
    <property type="match status" value="1"/>
</dbReference>
<protein>
    <submittedName>
        <fullName evidence="7">Precorrin-6y C5,15-methyltransferase (Decarboxylating) subunit CbiE</fullName>
    </submittedName>
</protein>
<dbReference type="Gene3D" id="3.40.50.150">
    <property type="entry name" value="Vaccinia Virus protein VP39"/>
    <property type="match status" value="1"/>
</dbReference>